<dbReference type="FunFam" id="3.30.70.260:FF:000012">
    <property type="entry name" value="Prephenate dehydratase"/>
    <property type="match status" value="1"/>
</dbReference>
<evidence type="ECO:0000256" key="9">
    <source>
        <dbReference type="PIRSR" id="PIRSR001500-2"/>
    </source>
</evidence>
<dbReference type="Pfam" id="PF01842">
    <property type="entry name" value="ACT"/>
    <property type="match status" value="1"/>
</dbReference>
<evidence type="ECO:0000256" key="5">
    <source>
        <dbReference type="ARBA" id="ARBA00023141"/>
    </source>
</evidence>
<dbReference type="PROSITE" id="PS00858">
    <property type="entry name" value="PREPHENATE_DEHYDR_2"/>
    <property type="match status" value="1"/>
</dbReference>
<dbReference type="Gene3D" id="3.40.190.10">
    <property type="entry name" value="Periplasmic binding protein-like II"/>
    <property type="match status" value="2"/>
</dbReference>
<dbReference type="NCBIfam" id="NF008865">
    <property type="entry name" value="PRK11898.1"/>
    <property type="match status" value="1"/>
</dbReference>
<dbReference type="PROSITE" id="PS00857">
    <property type="entry name" value="PREPHENATE_DEHYDR_1"/>
    <property type="match status" value="1"/>
</dbReference>
<dbReference type="Pfam" id="PF00800">
    <property type="entry name" value="PDT"/>
    <property type="match status" value="1"/>
</dbReference>
<dbReference type="CDD" id="cd04905">
    <property type="entry name" value="ACT_CM-PDT"/>
    <property type="match status" value="1"/>
</dbReference>
<dbReference type="CDD" id="cd13630">
    <property type="entry name" value="PBP2_PDT_1"/>
    <property type="match status" value="1"/>
</dbReference>
<dbReference type="InterPro" id="IPR018528">
    <property type="entry name" value="Preph_deHydtase_CS"/>
</dbReference>
<keyword evidence="5 10" id="KW-0057">Aromatic amino acid biosynthesis</keyword>
<feature type="site" description="Essential for prephenate dehydratase activity" evidence="9">
    <location>
        <position position="174"/>
    </location>
</feature>
<feature type="domain" description="ACT" evidence="12">
    <location>
        <begin position="194"/>
        <end position="271"/>
    </location>
</feature>
<reference evidence="13" key="1">
    <citation type="journal article" date="2014" name="Gene">
        <title>Genome-guided analysis of transformation efficiency and carbon dioxide assimilation by Moorella thermoacetica Y72.</title>
        <authorList>
            <person name="Tsukahara K."/>
            <person name="Kita A."/>
            <person name="Nakashimada Y."/>
            <person name="Hoshino T."/>
            <person name="Murakami K."/>
        </authorList>
    </citation>
    <scope>NUCLEOTIDE SEQUENCE [LARGE SCALE GENOMIC DNA]</scope>
    <source>
        <strain evidence="13">Y72</strain>
    </source>
</reference>
<evidence type="ECO:0000256" key="8">
    <source>
        <dbReference type="ARBA" id="ARBA00047848"/>
    </source>
</evidence>
<dbReference type="AlphaFoldDB" id="A0A0S6UFX4"/>
<evidence type="ECO:0000256" key="3">
    <source>
        <dbReference type="ARBA" id="ARBA00021872"/>
    </source>
</evidence>
<dbReference type="EC" id="4.2.1.51" evidence="2 10"/>
<comment type="pathway">
    <text evidence="1 10">Amino-acid biosynthesis; L-phenylalanine biosynthesis; phenylpyruvate from prephenate: step 1/1.</text>
</comment>
<evidence type="ECO:0000256" key="4">
    <source>
        <dbReference type="ARBA" id="ARBA00022605"/>
    </source>
</evidence>
<feature type="domain" description="Prephenate dehydratase" evidence="11">
    <location>
        <begin position="3"/>
        <end position="181"/>
    </location>
</feature>
<evidence type="ECO:0000256" key="10">
    <source>
        <dbReference type="RuleBase" id="RU361254"/>
    </source>
</evidence>
<dbReference type="InterPro" id="IPR008242">
    <property type="entry name" value="Chor_mutase/pphenate_deHydtase"/>
</dbReference>
<dbReference type="GO" id="GO:0004664">
    <property type="term" value="F:prephenate dehydratase activity"/>
    <property type="evidence" value="ECO:0007669"/>
    <property type="project" value="UniProtKB-UniRule"/>
</dbReference>
<dbReference type="RefSeq" id="WP_025774842.1">
    <property type="nucleotide sequence ID" value="NZ_DF238840.1"/>
</dbReference>
<dbReference type="FunFam" id="3.40.190.10:FF:000034">
    <property type="entry name" value="Chorismate mutase/prephenate dehydratase"/>
    <property type="match status" value="1"/>
</dbReference>
<name>A0A0S6UFX4_NEOTH</name>
<evidence type="ECO:0000256" key="2">
    <source>
        <dbReference type="ARBA" id="ARBA00013147"/>
    </source>
</evidence>
<dbReference type="PROSITE" id="PS51171">
    <property type="entry name" value="PREPHENATE_DEHYDR_3"/>
    <property type="match status" value="1"/>
</dbReference>
<comment type="catalytic activity">
    <reaction evidence="8 10">
        <text>prephenate + H(+) = 3-phenylpyruvate + CO2 + H2O</text>
        <dbReference type="Rhea" id="RHEA:21648"/>
        <dbReference type="ChEBI" id="CHEBI:15377"/>
        <dbReference type="ChEBI" id="CHEBI:15378"/>
        <dbReference type="ChEBI" id="CHEBI:16526"/>
        <dbReference type="ChEBI" id="CHEBI:18005"/>
        <dbReference type="ChEBI" id="CHEBI:29934"/>
        <dbReference type="EC" id="4.2.1.51"/>
    </reaction>
</comment>
<dbReference type="Gene3D" id="3.30.70.260">
    <property type="match status" value="1"/>
</dbReference>
<proteinExistence type="predicted"/>
<gene>
    <name evidence="10" type="primary">pheA</name>
    <name evidence="13" type="ORF">MTY_2458</name>
</gene>
<dbReference type="InterPro" id="IPR002912">
    <property type="entry name" value="ACT_dom"/>
</dbReference>
<keyword evidence="4 10" id="KW-0028">Amino-acid biosynthesis</keyword>
<evidence type="ECO:0000259" key="11">
    <source>
        <dbReference type="PROSITE" id="PS51171"/>
    </source>
</evidence>
<protein>
    <recommendedName>
        <fullName evidence="3 10">Prephenate dehydratase</fullName>
        <shortName evidence="10">PDT</shortName>
        <ecNumber evidence="2 10">4.2.1.51</ecNumber>
    </recommendedName>
</protein>
<keyword evidence="6 10" id="KW-0584">Phenylalanine biosynthesis</keyword>
<evidence type="ECO:0000259" key="12">
    <source>
        <dbReference type="PROSITE" id="PS51671"/>
    </source>
</evidence>
<dbReference type="Proteomes" id="UP000063718">
    <property type="component" value="Unassembled WGS sequence"/>
</dbReference>
<dbReference type="SUPFAM" id="SSF53850">
    <property type="entry name" value="Periplasmic binding protein-like II"/>
    <property type="match status" value="1"/>
</dbReference>
<dbReference type="GO" id="GO:0009094">
    <property type="term" value="P:L-phenylalanine biosynthetic process"/>
    <property type="evidence" value="ECO:0007669"/>
    <property type="project" value="UniProtKB-UniPathway"/>
</dbReference>
<evidence type="ECO:0000256" key="1">
    <source>
        <dbReference type="ARBA" id="ARBA00004741"/>
    </source>
</evidence>
<evidence type="ECO:0000256" key="6">
    <source>
        <dbReference type="ARBA" id="ARBA00023222"/>
    </source>
</evidence>
<dbReference type="PANTHER" id="PTHR21022">
    <property type="entry name" value="PREPHENATE DEHYDRATASE P PROTEIN"/>
    <property type="match status" value="1"/>
</dbReference>
<keyword evidence="7 10" id="KW-0456">Lyase</keyword>
<dbReference type="EMBL" id="DF238840">
    <property type="protein sequence ID" value="GAF27117.1"/>
    <property type="molecule type" value="Genomic_DNA"/>
</dbReference>
<dbReference type="UniPathway" id="UPA00121">
    <property type="reaction ID" value="UER00345"/>
</dbReference>
<dbReference type="InterPro" id="IPR045865">
    <property type="entry name" value="ACT-like_dom_sf"/>
</dbReference>
<evidence type="ECO:0000256" key="7">
    <source>
        <dbReference type="ARBA" id="ARBA00023239"/>
    </source>
</evidence>
<organism evidence="13">
    <name type="scientific">Moorella thermoacetica Y72</name>
    <dbReference type="NCBI Taxonomy" id="1325331"/>
    <lineage>
        <taxon>Bacteria</taxon>
        <taxon>Bacillati</taxon>
        <taxon>Bacillota</taxon>
        <taxon>Clostridia</taxon>
        <taxon>Neomoorellales</taxon>
        <taxon>Neomoorellaceae</taxon>
        <taxon>Neomoorella</taxon>
    </lineage>
</organism>
<dbReference type="SUPFAM" id="SSF55021">
    <property type="entry name" value="ACT-like"/>
    <property type="match status" value="1"/>
</dbReference>
<dbReference type="PROSITE" id="PS51671">
    <property type="entry name" value="ACT"/>
    <property type="match status" value="1"/>
</dbReference>
<sequence length="280" mass="29895">MKGIAYLGPRGTYSHEAATIWGQRAGQDSFLACPDLPGVLAAVLQGQAAAAILPVENSIEGAVNLTLDLILENPELQVIGEVVLPVHHCLISRAGDLATIREVWSHPQALAQCRHYLAHNLPGVITRPATSTAAAADQARQQPYLAAIASNFAAEVYQLPVLAAGIEDYPDNKTRFWVLGRENLHLPGPYKTSLVVAAVANRPGSLYAILKDFAAAGINLTRIESRPTKQELGEYLFFIDCEGRATEPPLREVLAGLKAKTSLLSILGSYARDGGGTSGR</sequence>
<dbReference type="PANTHER" id="PTHR21022:SF19">
    <property type="entry name" value="PREPHENATE DEHYDRATASE-RELATED"/>
    <property type="match status" value="1"/>
</dbReference>
<evidence type="ECO:0000313" key="13">
    <source>
        <dbReference type="EMBL" id="GAF27117.1"/>
    </source>
</evidence>
<dbReference type="GO" id="GO:0005737">
    <property type="term" value="C:cytoplasm"/>
    <property type="evidence" value="ECO:0007669"/>
    <property type="project" value="TreeGrafter"/>
</dbReference>
<accession>A0A0S6UFX4</accession>
<dbReference type="InterPro" id="IPR001086">
    <property type="entry name" value="Preph_deHydtase"/>
</dbReference>
<dbReference type="PIRSF" id="PIRSF001500">
    <property type="entry name" value="Chor_mut_pdt_Ppr"/>
    <property type="match status" value="1"/>
</dbReference>